<keyword evidence="1" id="KW-0812">Transmembrane</keyword>
<organism evidence="2 3">
    <name type="scientific">Lentilactobacillus otakiensis DSM 19908 = JCM 15040</name>
    <dbReference type="NCBI Taxonomy" id="1423780"/>
    <lineage>
        <taxon>Bacteria</taxon>
        <taxon>Bacillati</taxon>
        <taxon>Bacillota</taxon>
        <taxon>Bacilli</taxon>
        <taxon>Lactobacillales</taxon>
        <taxon>Lactobacillaceae</taxon>
        <taxon>Lentilactobacillus</taxon>
    </lineage>
</organism>
<comment type="caution">
    <text evidence="2">The sequence shown here is derived from an EMBL/GenBank/DDBJ whole genome shotgun (WGS) entry which is preliminary data.</text>
</comment>
<dbReference type="GO" id="GO:0005886">
    <property type="term" value="C:plasma membrane"/>
    <property type="evidence" value="ECO:0007669"/>
    <property type="project" value="TreeGrafter"/>
</dbReference>
<dbReference type="PANTHER" id="PTHR34980">
    <property type="entry name" value="INNER MEMBRANE PROTEIN-RELATED-RELATED"/>
    <property type="match status" value="1"/>
</dbReference>
<sequence>MQSYTEFWTHLFTWNAKADRSQYWIPVIVNYLLGGMILAIIEKMSGHPIDHIYNWTDESFALVTRIVVFLDWIGSFTVKARRLHDTDRSALWILIELIPIIGTIWFFILMILPGVKNSRWRKNQTQV</sequence>
<dbReference type="eggNOG" id="COG3152">
    <property type="taxonomic scope" value="Bacteria"/>
</dbReference>
<dbReference type="AlphaFoldDB" id="S4PQJ6"/>
<keyword evidence="3" id="KW-1185">Reference proteome</keyword>
<feature type="transmembrane region" description="Helical" evidence="1">
    <location>
        <begin position="90"/>
        <end position="112"/>
    </location>
</feature>
<name>S4PQJ6_9LACO</name>
<dbReference type="GeneID" id="301047398"/>
<protein>
    <submittedName>
        <fullName evidence="2">Uncharacterized protein</fullName>
    </submittedName>
</protein>
<dbReference type="Pfam" id="PF05656">
    <property type="entry name" value="DUF805"/>
    <property type="match status" value="1"/>
</dbReference>
<gene>
    <name evidence="2" type="ORF">LOT_1828</name>
</gene>
<feature type="transmembrane region" description="Helical" evidence="1">
    <location>
        <begin position="62"/>
        <end position="78"/>
    </location>
</feature>
<dbReference type="RefSeq" id="WP_020281730.1">
    <property type="nucleotide sequence ID" value="NZ_AZED01000008.1"/>
</dbReference>
<evidence type="ECO:0000313" key="3">
    <source>
        <dbReference type="Proteomes" id="UP000016361"/>
    </source>
</evidence>
<keyword evidence="1" id="KW-1133">Transmembrane helix</keyword>
<evidence type="ECO:0000313" key="2">
    <source>
        <dbReference type="EMBL" id="GAD17290.1"/>
    </source>
</evidence>
<proteinExistence type="predicted"/>
<dbReference type="InterPro" id="IPR008523">
    <property type="entry name" value="DUF805"/>
</dbReference>
<dbReference type="PATRIC" id="fig|1423780.4.peg.101"/>
<accession>S4PQJ6</accession>
<keyword evidence="1" id="KW-0472">Membrane</keyword>
<evidence type="ECO:0000256" key="1">
    <source>
        <dbReference type="SAM" id="Phobius"/>
    </source>
</evidence>
<reference evidence="3" key="1">
    <citation type="journal article" date="2013" name="Genome Announc.">
        <title>Draft Genome Sequence of D-Branched-Chain Amino Acid Producer Lactobacillus otakiensis JCM 15040T, Isolated from a Traditional Japanese Pickle.</title>
        <authorList>
            <person name="Doi K."/>
            <person name="Mori K."/>
            <person name="Mutaguchi Y."/>
            <person name="Tashiro K."/>
            <person name="Fujino Y."/>
            <person name="Ohmori T."/>
            <person name="Kuhara S."/>
            <person name="Ohshima T."/>
        </authorList>
    </citation>
    <scope>NUCLEOTIDE SEQUENCE [LARGE SCALE GENOMIC DNA]</scope>
    <source>
        <strain evidence="3">JCM 15040</strain>
    </source>
</reference>
<dbReference type="STRING" id="1423780.FD05_GL000102"/>
<dbReference type="PANTHER" id="PTHR34980:SF2">
    <property type="entry name" value="INNER MEMBRANE PROTEIN YHAH-RELATED"/>
    <property type="match status" value="1"/>
</dbReference>
<dbReference type="Proteomes" id="UP000016361">
    <property type="component" value="Unassembled WGS sequence"/>
</dbReference>
<feature type="transmembrane region" description="Helical" evidence="1">
    <location>
        <begin position="23"/>
        <end position="41"/>
    </location>
</feature>
<dbReference type="OrthoDB" id="2285053at2"/>
<dbReference type="EMBL" id="BASH01000006">
    <property type="protein sequence ID" value="GAD17290.1"/>
    <property type="molecule type" value="Genomic_DNA"/>
</dbReference>